<dbReference type="RefSeq" id="XP_005646228.1">
    <property type="nucleotide sequence ID" value="XM_005646171.1"/>
</dbReference>
<evidence type="ECO:0000313" key="2">
    <source>
        <dbReference type="EMBL" id="EIE21684.1"/>
    </source>
</evidence>
<feature type="compositionally biased region" description="Low complexity" evidence="1">
    <location>
        <begin position="22"/>
        <end position="33"/>
    </location>
</feature>
<feature type="region of interest" description="Disordered" evidence="1">
    <location>
        <begin position="110"/>
        <end position="210"/>
    </location>
</feature>
<comment type="caution">
    <text evidence="2">The sequence shown here is derived from an EMBL/GenBank/DDBJ whole genome shotgun (WGS) entry which is preliminary data.</text>
</comment>
<feature type="compositionally biased region" description="Basic residues" evidence="1">
    <location>
        <begin position="249"/>
        <end position="258"/>
    </location>
</feature>
<dbReference type="KEGG" id="csl:COCSUDRAFT_56878"/>
<feature type="compositionally biased region" description="Basic and acidic residues" evidence="1">
    <location>
        <begin position="133"/>
        <end position="151"/>
    </location>
</feature>
<feature type="region of interest" description="Disordered" evidence="1">
    <location>
        <begin position="1"/>
        <end position="50"/>
    </location>
</feature>
<protein>
    <submittedName>
        <fullName evidence="2">Uncharacterized protein</fullName>
    </submittedName>
</protein>
<feature type="compositionally biased region" description="Polar residues" evidence="1">
    <location>
        <begin position="272"/>
        <end position="282"/>
    </location>
</feature>
<gene>
    <name evidence="2" type="ORF">COCSUDRAFT_56878</name>
</gene>
<dbReference type="Proteomes" id="UP000007264">
    <property type="component" value="Unassembled WGS sequence"/>
</dbReference>
<dbReference type="GeneID" id="17039668"/>
<name>I0YTG5_COCSC</name>
<keyword evidence="3" id="KW-1185">Reference proteome</keyword>
<organism evidence="2 3">
    <name type="scientific">Coccomyxa subellipsoidea (strain C-169)</name>
    <name type="common">Green microalga</name>
    <dbReference type="NCBI Taxonomy" id="574566"/>
    <lineage>
        <taxon>Eukaryota</taxon>
        <taxon>Viridiplantae</taxon>
        <taxon>Chlorophyta</taxon>
        <taxon>core chlorophytes</taxon>
        <taxon>Trebouxiophyceae</taxon>
        <taxon>Trebouxiophyceae incertae sedis</taxon>
        <taxon>Coccomyxaceae</taxon>
        <taxon>Coccomyxa</taxon>
        <taxon>Coccomyxa subellipsoidea</taxon>
    </lineage>
</organism>
<dbReference type="AlphaFoldDB" id="I0YTG5"/>
<reference evidence="2 3" key="1">
    <citation type="journal article" date="2012" name="Genome Biol.">
        <title>The genome of the polar eukaryotic microalga coccomyxa subellipsoidea reveals traits of cold adaptation.</title>
        <authorList>
            <person name="Blanc G."/>
            <person name="Agarkova I."/>
            <person name="Grimwood J."/>
            <person name="Kuo A."/>
            <person name="Brueggeman A."/>
            <person name="Dunigan D."/>
            <person name="Gurnon J."/>
            <person name="Ladunga I."/>
            <person name="Lindquist E."/>
            <person name="Lucas S."/>
            <person name="Pangilinan J."/>
            <person name="Proschold T."/>
            <person name="Salamov A."/>
            <person name="Schmutz J."/>
            <person name="Weeks D."/>
            <person name="Yamada T."/>
            <person name="Claverie J.M."/>
            <person name="Grigoriev I."/>
            <person name="Van Etten J."/>
            <person name="Lomsadze A."/>
            <person name="Borodovsky M."/>
        </authorList>
    </citation>
    <scope>NUCLEOTIDE SEQUENCE [LARGE SCALE GENOMIC DNA]</scope>
    <source>
        <strain evidence="2 3">C-169</strain>
    </source>
</reference>
<evidence type="ECO:0000256" key="1">
    <source>
        <dbReference type="SAM" id="MobiDB-lite"/>
    </source>
</evidence>
<feature type="compositionally biased region" description="Acidic residues" evidence="1">
    <location>
        <begin position="7"/>
        <end position="19"/>
    </location>
</feature>
<dbReference type="EMBL" id="AGSI01000012">
    <property type="protein sequence ID" value="EIE21684.1"/>
    <property type="molecule type" value="Genomic_DNA"/>
</dbReference>
<feature type="compositionally biased region" description="Low complexity" evidence="1">
    <location>
        <begin position="259"/>
        <end position="271"/>
    </location>
</feature>
<proteinExistence type="predicted"/>
<evidence type="ECO:0000313" key="3">
    <source>
        <dbReference type="Proteomes" id="UP000007264"/>
    </source>
</evidence>
<sequence>MASPPGEETEGVFDIEEIDGTSPSSVKHSSQSSETKENEASTSTAGINEDIELSRRAVPVVEDEALNELLPFGEYVPPERLAASAPHFMVGLDAWELEHLLHRLAAANTMDGMSSRRDRRRHRSHAHASSSAQERHSVDGEASSHAHDSGHVRSRMSGAGTSISHADGALNGIPDDAAIHPSSWPPPSQRNLMQQSAPGEPRSPQARGMGMDLQGLRSRLAGIKDTFANTTRSLKGRWGQRSASDHNGHHQSHHHHRGGSPPNTPSTSSSTHMATPQRTTSS</sequence>
<feature type="compositionally biased region" description="Basic residues" evidence="1">
    <location>
        <begin position="117"/>
        <end position="126"/>
    </location>
</feature>
<feature type="region of interest" description="Disordered" evidence="1">
    <location>
        <begin position="231"/>
        <end position="282"/>
    </location>
</feature>
<accession>I0YTG5</accession>